<protein>
    <recommendedName>
        <fullName evidence="14">Succinate dehydrogenase [ubiquinone] cytochrome b small subunit</fullName>
    </recommendedName>
</protein>
<feature type="binding site" description="axial binding residue" evidence="10">
    <location>
        <position position="547"/>
    </location>
    <ligand>
        <name>heme b</name>
        <dbReference type="ChEBI" id="CHEBI:60344"/>
        <note>ligand shared with SDHC</note>
    </ligand>
    <ligandPart>
        <name>Fe</name>
        <dbReference type="ChEBI" id="CHEBI:18248"/>
    </ligandPart>
</feature>
<dbReference type="InterPro" id="IPR007992">
    <property type="entry name" value="CybS"/>
</dbReference>
<dbReference type="InterPro" id="IPR004000">
    <property type="entry name" value="Actin"/>
</dbReference>
<dbReference type="HOGENOM" id="CLU_411654_0_0_1"/>
<dbReference type="Pfam" id="PF00022">
    <property type="entry name" value="Actin"/>
    <property type="match status" value="1"/>
</dbReference>
<evidence type="ECO:0000256" key="7">
    <source>
        <dbReference type="ARBA" id="ARBA00023128"/>
    </source>
</evidence>
<dbReference type="Gene3D" id="3.30.420.40">
    <property type="match status" value="2"/>
</dbReference>
<evidence type="ECO:0000256" key="8">
    <source>
        <dbReference type="ARBA" id="ARBA00023136"/>
    </source>
</evidence>
<dbReference type="eggNOG" id="KOG4097">
    <property type="taxonomic scope" value="Eukaryota"/>
</dbReference>
<keyword evidence="3" id="KW-0812">Transmembrane</keyword>
<comment type="similarity">
    <text evidence="11">Belongs to the actin family.</text>
</comment>
<evidence type="ECO:0000256" key="1">
    <source>
        <dbReference type="ARBA" id="ARBA00004448"/>
    </source>
</evidence>
<dbReference type="Pfam" id="PF05328">
    <property type="entry name" value="CybS"/>
    <property type="match status" value="1"/>
</dbReference>
<keyword evidence="5" id="KW-0809">Transit peptide</keyword>
<evidence type="ECO:0000313" key="13">
    <source>
        <dbReference type="Proteomes" id="UP000009131"/>
    </source>
</evidence>
<comment type="caution">
    <text evidence="12">The sequence shown here is derived from an EMBL/GenBank/DDBJ whole genome shotgun (WGS) entry which is preliminary data.</text>
</comment>
<dbReference type="InterPro" id="IPR043129">
    <property type="entry name" value="ATPase_NBD"/>
</dbReference>
<dbReference type="Gene3D" id="3.90.640.10">
    <property type="entry name" value="Actin, Chain A, domain 4"/>
    <property type="match status" value="1"/>
</dbReference>
<evidence type="ECO:0000313" key="12">
    <source>
        <dbReference type="EMBL" id="GAA99478.1"/>
    </source>
</evidence>
<proteinExistence type="inferred from homology"/>
<keyword evidence="6" id="KW-1133">Transmembrane helix</keyword>
<dbReference type="SUPFAM" id="SSF53067">
    <property type="entry name" value="Actin-like ATPase domain"/>
    <property type="match status" value="2"/>
</dbReference>
<evidence type="ECO:0000256" key="10">
    <source>
        <dbReference type="PIRSR" id="PIRSR607992-2"/>
    </source>
</evidence>
<reference evidence="12 13" key="2">
    <citation type="journal article" date="2012" name="Open Biol.">
        <title>Characteristics of nucleosomes and linker DNA regions on the genome of the basidiomycete Mixia osmundae revealed by mono- and dinucleosome mapping.</title>
        <authorList>
            <person name="Nishida H."/>
            <person name="Kondo S."/>
            <person name="Matsumoto T."/>
            <person name="Suzuki Y."/>
            <person name="Yoshikawa H."/>
            <person name="Taylor T.D."/>
            <person name="Sugiyama J."/>
        </authorList>
    </citation>
    <scope>NUCLEOTIDE SEQUENCE [LARGE SCALE GENOMIC DNA]</scope>
    <source>
        <strain evidence="13">CBS 9802 / IAM 14324 / JCM 22182 / KY 12970</strain>
    </source>
</reference>
<keyword evidence="8" id="KW-0472">Membrane</keyword>
<organism evidence="12 13">
    <name type="scientific">Mixia osmundae (strain CBS 9802 / IAM 14324 / JCM 22182 / KY 12970)</name>
    <dbReference type="NCBI Taxonomy" id="764103"/>
    <lineage>
        <taxon>Eukaryota</taxon>
        <taxon>Fungi</taxon>
        <taxon>Dikarya</taxon>
        <taxon>Basidiomycota</taxon>
        <taxon>Pucciniomycotina</taxon>
        <taxon>Mixiomycetes</taxon>
        <taxon>Mixiales</taxon>
        <taxon>Mixiaceae</taxon>
        <taxon>Mixia</taxon>
    </lineage>
</organism>
<keyword evidence="7" id="KW-0496">Mitochondrion</keyword>
<dbReference type="InParanoid" id="G7E8L0"/>
<dbReference type="GO" id="GO:0046872">
    <property type="term" value="F:metal ion binding"/>
    <property type="evidence" value="ECO:0007669"/>
    <property type="project" value="UniProtKB-KW"/>
</dbReference>
<dbReference type="RefSeq" id="XP_014568708.1">
    <property type="nucleotide sequence ID" value="XM_014713222.1"/>
</dbReference>
<accession>G7E8L0</accession>
<dbReference type="EMBL" id="BABT02000220">
    <property type="protein sequence ID" value="GAA99478.1"/>
    <property type="molecule type" value="Genomic_DNA"/>
</dbReference>
<evidence type="ECO:0000256" key="4">
    <source>
        <dbReference type="ARBA" id="ARBA00022792"/>
    </source>
</evidence>
<evidence type="ECO:0000256" key="3">
    <source>
        <dbReference type="ARBA" id="ARBA00022692"/>
    </source>
</evidence>
<gene>
    <name evidence="12" type="primary">Mo06177</name>
    <name evidence="12" type="ORF">E5Q_06177</name>
</gene>
<keyword evidence="13" id="KW-1185">Reference proteome</keyword>
<name>G7E8L0_MIXOS</name>
<dbReference type="SMART" id="SM00268">
    <property type="entry name" value="ACTIN"/>
    <property type="match status" value="1"/>
</dbReference>
<dbReference type="InterPro" id="IPR034804">
    <property type="entry name" value="SQR/QFR_C/D"/>
</dbReference>
<dbReference type="OrthoDB" id="18577at2759"/>
<dbReference type="AlphaFoldDB" id="G7E8L0"/>
<reference evidence="12 13" key="1">
    <citation type="journal article" date="2011" name="J. Gen. Appl. Microbiol.">
        <title>Draft genome sequencing of the enigmatic basidiomycete Mixia osmundae.</title>
        <authorList>
            <person name="Nishida H."/>
            <person name="Nagatsuka Y."/>
            <person name="Sugiyama J."/>
        </authorList>
    </citation>
    <scope>NUCLEOTIDE SEQUENCE [LARGE SCALE GENOMIC DNA]</scope>
    <source>
        <strain evidence="13">CBS 9802 / IAM 14324 / JCM 22182 / KY 12970</strain>
    </source>
</reference>
<dbReference type="eggNOG" id="KOG0676">
    <property type="taxonomic scope" value="Eukaryota"/>
</dbReference>
<evidence type="ECO:0000256" key="6">
    <source>
        <dbReference type="ARBA" id="ARBA00022989"/>
    </source>
</evidence>
<evidence type="ECO:0000256" key="2">
    <source>
        <dbReference type="ARBA" id="ARBA00007294"/>
    </source>
</evidence>
<evidence type="ECO:0000256" key="11">
    <source>
        <dbReference type="RuleBase" id="RU000487"/>
    </source>
</evidence>
<evidence type="ECO:0000256" key="5">
    <source>
        <dbReference type="ARBA" id="ARBA00022946"/>
    </source>
</evidence>
<keyword evidence="10" id="KW-0479">Metal-binding</keyword>
<dbReference type="Gene3D" id="1.20.1300.10">
    <property type="entry name" value="Fumarate reductase/succinate dehydrogenase, transmembrane subunit"/>
    <property type="match status" value="1"/>
</dbReference>
<dbReference type="PANTHER" id="PTHR11937">
    <property type="entry name" value="ACTIN"/>
    <property type="match status" value="1"/>
</dbReference>
<feature type="binding site" evidence="9">
    <location>
        <position position="559"/>
    </location>
    <ligand>
        <name>a ubiquinone</name>
        <dbReference type="ChEBI" id="CHEBI:16389"/>
        <note>ligand shared with IP/SDHB</note>
    </ligand>
</feature>
<dbReference type="STRING" id="764103.G7E8L0"/>
<comment type="similarity">
    <text evidence="2">Belongs to the CybS family.</text>
</comment>
<evidence type="ECO:0008006" key="14">
    <source>
        <dbReference type="Google" id="ProtNLM"/>
    </source>
</evidence>
<keyword evidence="4" id="KW-0999">Mitochondrion inner membrane</keyword>
<evidence type="ECO:0000256" key="9">
    <source>
        <dbReference type="PIRSR" id="PIRSR607992-1"/>
    </source>
</evidence>
<dbReference type="CDD" id="cd03496">
    <property type="entry name" value="SQR_TypeC_CybS"/>
    <property type="match status" value="1"/>
</dbReference>
<dbReference type="GO" id="GO:0005743">
    <property type="term" value="C:mitochondrial inner membrane"/>
    <property type="evidence" value="ECO:0007669"/>
    <property type="project" value="UniProtKB-SubCell"/>
</dbReference>
<keyword evidence="10" id="KW-0408">Iron</keyword>
<comment type="subcellular location">
    <subcellularLocation>
        <location evidence="1">Mitochondrion inner membrane</location>
        <topology evidence="1">Multi-pass membrane protein</topology>
    </subcellularLocation>
</comment>
<sequence>MSSSGAPSAANRTQRHLALYSQDEPIVIDPGSLVWKVGFGSEHEPRACFPLDQHRHATASASAAHGTATEQASYIAIQAAMRYTFEHVLLIDPKPRTVLLVESPFMTRQYKHDLTKALLENLQVTSMSFAPASLLSLLATGRTTGLVVDIGGDFTTVTPVFATRPIYASVMNTRRASKWLTRRLRSLLARHARFLPTPELSSRAPPSSTAHWTRVPDDLLTDANMHDLQARSLFCDARAATVLEEAQLHSLAETYKASATASDSYARVRVEDDGGLLQIPGWIRECAAETLLAESDEDDLCLPELILTCLAKLPIDLRRTMASNILITGGSAAIPGLITRLHLTTLAMLARSTYSGGPRRPSHANRFSSLLPLSNAIAFLNDPTPAMHGNVLSGTSTPFASHLLAWTGGAIASSLRSSGMPLARSEWRSDHVLAPKVKMLSPMQQACKRQATSMHFARSFQTAPRAFVKSSTAIRAGAVAAGSQGPYVKGTVNDPTTFPPPSKSHGSYHWTFERFISAALVPVLGATVVTSPNPMLDGVLAVTLVIHSHLGFDQILIDYLHDRKFPIIGPVARWGVRLATVGVLVGLYQFNTNDIGKFRLHIQQATFAHLSHCSQASPSSPSESGRHDVPALAASIVLFDIVQGCMALTGLLSTNCERTEIRLDVGL</sequence>
<dbReference type="Proteomes" id="UP000009131">
    <property type="component" value="Unassembled WGS sequence"/>
</dbReference>